<dbReference type="CDD" id="cd06257">
    <property type="entry name" value="DnaJ"/>
    <property type="match status" value="1"/>
</dbReference>
<dbReference type="InterPro" id="IPR011990">
    <property type="entry name" value="TPR-like_helical_dom_sf"/>
</dbReference>
<dbReference type="GO" id="GO:0000160">
    <property type="term" value="P:phosphorelay signal transduction system"/>
    <property type="evidence" value="ECO:0007669"/>
    <property type="project" value="InterPro"/>
</dbReference>
<dbReference type="Gene3D" id="1.10.287.110">
    <property type="entry name" value="DnaJ domain"/>
    <property type="match status" value="1"/>
</dbReference>
<dbReference type="PROSITE" id="PS50005">
    <property type="entry name" value="TPR"/>
    <property type="match status" value="1"/>
</dbReference>
<dbReference type="SUPFAM" id="SSF160246">
    <property type="entry name" value="EspE N-terminal domain-like"/>
    <property type="match status" value="1"/>
</dbReference>
<dbReference type="EMBL" id="VNIB01000004">
    <property type="protein sequence ID" value="TYO99086.1"/>
    <property type="molecule type" value="Genomic_DNA"/>
</dbReference>
<dbReference type="InterPro" id="IPR001623">
    <property type="entry name" value="DnaJ_domain"/>
</dbReference>
<keyword evidence="3" id="KW-0802">TPR repeat</keyword>
<accession>A0A5D3WJI0</accession>
<gene>
    <name evidence="6" type="ORF">EDC39_104210</name>
</gene>
<dbReference type="SUPFAM" id="SSF46565">
    <property type="entry name" value="Chaperone J-domain"/>
    <property type="match status" value="1"/>
</dbReference>
<dbReference type="SMART" id="SM00271">
    <property type="entry name" value="DnaJ"/>
    <property type="match status" value="1"/>
</dbReference>
<dbReference type="OrthoDB" id="5489610at2"/>
<evidence type="ECO:0000313" key="6">
    <source>
        <dbReference type="EMBL" id="TYO99086.1"/>
    </source>
</evidence>
<dbReference type="RefSeq" id="WP_148895549.1">
    <property type="nucleotide sequence ID" value="NZ_VNIB01000004.1"/>
</dbReference>
<comment type="caution">
    <text evidence="6">The sequence shown here is derived from an EMBL/GenBank/DDBJ whole genome shotgun (WGS) entry which is preliminary data.</text>
</comment>
<dbReference type="Gene3D" id="1.25.40.10">
    <property type="entry name" value="Tetratricopeptide repeat domain"/>
    <property type="match status" value="1"/>
</dbReference>
<organism evidence="6 7">
    <name type="scientific">Geothermobacter ehrlichii</name>
    <dbReference type="NCBI Taxonomy" id="213224"/>
    <lineage>
        <taxon>Bacteria</taxon>
        <taxon>Pseudomonadati</taxon>
        <taxon>Thermodesulfobacteriota</taxon>
        <taxon>Desulfuromonadia</taxon>
        <taxon>Desulfuromonadales</taxon>
        <taxon>Geothermobacteraceae</taxon>
        <taxon>Geothermobacter</taxon>
    </lineage>
</organism>
<evidence type="ECO:0000256" key="2">
    <source>
        <dbReference type="PROSITE-ProRule" id="PRU00169"/>
    </source>
</evidence>
<dbReference type="InterPro" id="IPR011006">
    <property type="entry name" value="CheY-like_superfamily"/>
</dbReference>
<dbReference type="PANTHER" id="PTHR44591:SF3">
    <property type="entry name" value="RESPONSE REGULATORY DOMAIN-CONTAINING PROTEIN"/>
    <property type="match status" value="1"/>
</dbReference>
<dbReference type="PROSITE" id="PS50110">
    <property type="entry name" value="RESPONSE_REGULATORY"/>
    <property type="match status" value="1"/>
</dbReference>
<dbReference type="InterPro" id="IPR050595">
    <property type="entry name" value="Bact_response_regulator"/>
</dbReference>
<dbReference type="PROSITE" id="PS50076">
    <property type="entry name" value="DNAJ_2"/>
    <property type="match status" value="1"/>
</dbReference>
<dbReference type="CDD" id="cd17574">
    <property type="entry name" value="REC_OmpR"/>
    <property type="match status" value="1"/>
</dbReference>
<dbReference type="InterPro" id="IPR037257">
    <property type="entry name" value="T2SS_E_N_sf"/>
</dbReference>
<evidence type="ECO:0000259" key="5">
    <source>
        <dbReference type="PROSITE" id="PS50110"/>
    </source>
</evidence>
<keyword evidence="1 2" id="KW-0597">Phosphoprotein</keyword>
<evidence type="ECO:0000256" key="3">
    <source>
        <dbReference type="PROSITE-ProRule" id="PRU00339"/>
    </source>
</evidence>
<keyword evidence="7" id="KW-1185">Reference proteome</keyword>
<dbReference type="InterPro" id="IPR036869">
    <property type="entry name" value="J_dom_sf"/>
</dbReference>
<dbReference type="PRINTS" id="PR00625">
    <property type="entry name" value="JDOMAIN"/>
</dbReference>
<evidence type="ECO:0000259" key="4">
    <source>
        <dbReference type="PROSITE" id="PS50076"/>
    </source>
</evidence>
<feature type="modified residue" description="4-aspartylphosphate" evidence="2">
    <location>
        <position position="53"/>
    </location>
</feature>
<dbReference type="Gene3D" id="3.40.50.2300">
    <property type="match status" value="1"/>
</dbReference>
<reference evidence="6 7" key="1">
    <citation type="submission" date="2019-07" db="EMBL/GenBank/DDBJ databases">
        <title>Genomic Encyclopedia of Type Strains, Phase IV (KMG-IV): sequencing the most valuable type-strain genomes for metagenomic binning, comparative biology and taxonomic classification.</title>
        <authorList>
            <person name="Goeker M."/>
        </authorList>
    </citation>
    <scope>NUCLEOTIDE SEQUENCE [LARGE SCALE GENOMIC DNA]</scope>
    <source>
        <strain evidence="6 7">SS015</strain>
    </source>
</reference>
<dbReference type="PANTHER" id="PTHR44591">
    <property type="entry name" value="STRESS RESPONSE REGULATOR PROTEIN 1"/>
    <property type="match status" value="1"/>
</dbReference>
<proteinExistence type="predicted"/>
<feature type="repeat" description="TPR" evidence="3">
    <location>
        <begin position="565"/>
        <end position="598"/>
    </location>
</feature>
<dbReference type="SUPFAM" id="SSF48452">
    <property type="entry name" value="TPR-like"/>
    <property type="match status" value="1"/>
</dbReference>
<dbReference type="SMART" id="SM00448">
    <property type="entry name" value="REC"/>
    <property type="match status" value="1"/>
</dbReference>
<evidence type="ECO:0000313" key="7">
    <source>
        <dbReference type="Proteomes" id="UP000324159"/>
    </source>
</evidence>
<dbReference type="Pfam" id="PF00226">
    <property type="entry name" value="DnaJ"/>
    <property type="match status" value="1"/>
</dbReference>
<sequence>MSKPIWIIDDNANIRTFLSESLKLRGYQVRTFCTAEDALDAIGDDPCGLALVDIMLPGMSGIELCRRIREIPSRADLPLLLMTAFSQQAEELLQEQEGLGILDCLFKPFSLDRLHQKIAEILGQQTLRPSATEARIAGRLNETSFAQLLHNLYTLKATGLLTLTRATLKKVVYVKNGYPIFARSNLVRECLGQMMVDEGIITTEQCEESLRLARETGRLQGTVLIDMGLLTPHRLQEVLRAQVVKKLLEIFSWTDGNYQFIQGKDFKKRVTSIDVSPASLIYQGIRNYYDEDRLAEILRRHQDRYLCKAQSPAYRYQDMGLDRKGQKVFDMCDGRMTLRKIQEQFPLTRLETDQVLVALIISEMVEVRRTPLADGQEEADVAPEDAEFREAFLREYGNLMKRNYFELFGVPEDAPRTVLRKAYFSMAKKYHPDRFLQRGYSDELRRKANELFQHLSQAYETLSDPVACRNYRNKLKQQASGGAPRIEDILRAETAFQKGRHLNRSRRYQAALGELEICMRYSPEEPEYMTQYAWALYRSSPDQPEQQERALQMLQRSAFLNGEIDQTHLYLGLILKERGRNREAEKQFELAIRCNPDCTEALRELRLYNLRREMEAKENRSKGLFGRLLRKN</sequence>
<dbReference type="AlphaFoldDB" id="A0A5D3WJI0"/>
<name>A0A5D3WJI0_9BACT</name>
<dbReference type="Pfam" id="PF00072">
    <property type="entry name" value="Response_reg"/>
    <property type="match status" value="1"/>
</dbReference>
<dbReference type="Proteomes" id="UP000324159">
    <property type="component" value="Unassembled WGS sequence"/>
</dbReference>
<dbReference type="InterPro" id="IPR001789">
    <property type="entry name" value="Sig_transdc_resp-reg_receiver"/>
</dbReference>
<dbReference type="SUPFAM" id="SSF52172">
    <property type="entry name" value="CheY-like"/>
    <property type="match status" value="1"/>
</dbReference>
<dbReference type="Pfam" id="PF14332">
    <property type="entry name" value="DUF4388"/>
    <property type="match status" value="1"/>
</dbReference>
<feature type="domain" description="Response regulatory" evidence="5">
    <location>
        <begin position="4"/>
        <end position="122"/>
    </location>
</feature>
<protein>
    <submittedName>
        <fullName evidence="6">Uncharacterized protein DUF4388</fullName>
    </submittedName>
</protein>
<evidence type="ECO:0000256" key="1">
    <source>
        <dbReference type="ARBA" id="ARBA00022553"/>
    </source>
</evidence>
<feature type="domain" description="J" evidence="4">
    <location>
        <begin position="403"/>
        <end position="476"/>
    </location>
</feature>
<dbReference type="InterPro" id="IPR019734">
    <property type="entry name" value="TPR_rpt"/>
</dbReference>
<dbReference type="InterPro" id="IPR025497">
    <property type="entry name" value="PatA-like_N"/>
</dbReference>